<dbReference type="EMBL" id="JAGMVJ010000014">
    <property type="protein sequence ID" value="KAH7082422.1"/>
    <property type="molecule type" value="Genomic_DNA"/>
</dbReference>
<accession>A0A8K0VX37</accession>
<evidence type="ECO:0000313" key="3">
    <source>
        <dbReference type="Proteomes" id="UP000813461"/>
    </source>
</evidence>
<feature type="region of interest" description="Disordered" evidence="1">
    <location>
        <begin position="231"/>
        <end position="252"/>
    </location>
</feature>
<organism evidence="2 3">
    <name type="scientific">Paraphoma chrysanthemicola</name>
    <dbReference type="NCBI Taxonomy" id="798071"/>
    <lineage>
        <taxon>Eukaryota</taxon>
        <taxon>Fungi</taxon>
        <taxon>Dikarya</taxon>
        <taxon>Ascomycota</taxon>
        <taxon>Pezizomycotina</taxon>
        <taxon>Dothideomycetes</taxon>
        <taxon>Pleosporomycetidae</taxon>
        <taxon>Pleosporales</taxon>
        <taxon>Pleosporineae</taxon>
        <taxon>Phaeosphaeriaceae</taxon>
        <taxon>Paraphoma</taxon>
    </lineage>
</organism>
<evidence type="ECO:0000313" key="2">
    <source>
        <dbReference type="EMBL" id="KAH7082422.1"/>
    </source>
</evidence>
<sequence>MNTPTQPDQATKHQRSFSYRMGMDVGKCIELHNSIVSHASSKLPPYHQPKVERSWFAAHSLDASSPDLDIEIDDDLTAFFSGINIVIPEDHQHLAFTPFLIGISAPNELQPDMWEGIDEYKDFILLYKGTGHDPSGLVYSRVTHQVCFVRDPFDEPRERMWGDLDAVLELYLRSIESGKFVVDAEHPRFGDGDGLVTQGWRVAEWTEKELGQVLDIWDSLVNAITARLPESATASGGKEDNGNEGSQPKKRRKMENVGLITVDILNKYPAIPPFARAFLSRAKKPRFTSIAPQLDVPNEAFIHRVGAELRSRYPEASLATPQHDLIDCPPFLLFPWRTPGVQLVSQDERDRWQSTRKPSLLDNRVGLYLLPDIIHAHASTLLLPFQLGQKGHVVMGDGSTIDRPAQDALYRHGVCNPFMPDHGTPLAAILVNWWEQVENDSWDVNASGVDGGEELWKKADTEEDAEDFQTNWSC</sequence>
<reference evidence="2" key="1">
    <citation type="journal article" date="2021" name="Nat. Commun.">
        <title>Genetic determinants of endophytism in the Arabidopsis root mycobiome.</title>
        <authorList>
            <person name="Mesny F."/>
            <person name="Miyauchi S."/>
            <person name="Thiergart T."/>
            <person name="Pickel B."/>
            <person name="Atanasova L."/>
            <person name="Karlsson M."/>
            <person name="Huettel B."/>
            <person name="Barry K.W."/>
            <person name="Haridas S."/>
            <person name="Chen C."/>
            <person name="Bauer D."/>
            <person name="Andreopoulos W."/>
            <person name="Pangilinan J."/>
            <person name="LaButti K."/>
            <person name="Riley R."/>
            <person name="Lipzen A."/>
            <person name="Clum A."/>
            <person name="Drula E."/>
            <person name="Henrissat B."/>
            <person name="Kohler A."/>
            <person name="Grigoriev I.V."/>
            <person name="Martin F.M."/>
            <person name="Hacquard S."/>
        </authorList>
    </citation>
    <scope>NUCLEOTIDE SEQUENCE</scope>
    <source>
        <strain evidence="2">MPI-SDFR-AT-0120</strain>
    </source>
</reference>
<dbReference type="OrthoDB" id="3029470at2759"/>
<keyword evidence="3" id="KW-1185">Reference proteome</keyword>
<evidence type="ECO:0000256" key="1">
    <source>
        <dbReference type="SAM" id="MobiDB-lite"/>
    </source>
</evidence>
<comment type="caution">
    <text evidence="2">The sequence shown here is derived from an EMBL/GenBank/DDBJ whole genome shotgun (WGS) entry which is preliminary data.</text>
</comment>
<name>A0A8K0VX37_9PLEO</name>
<gene>
    <name evidence="2" type="ORF">FB567DRAFT_106384</name>
</gene>
<dbReference type="Proteomes" id="UP000813461">
    <property type="component" value="Unassembled WGS sequence"/>
</dbReference>
<protein>
    <submittedName>
        <fullName evidence="2">Uncharacterized protein</fullName>
    </submittedName>
</protein>
<dbReference type="AlphaFoldDB" id="A0A8K0VX37"/>
<proteinExistence type="predicted"/>